<evidence type="ECO:0000259" key="3">
    <source>
        <dbReference type="Pfam" id="PF00791"/>
    </source>
</evidence>
<dbReference type="PANTHER" id="PTHR12582:SF47">
    <property type="entry name" value="NETRIN RECEPTOR UNC-5"/>
    <property type="match status" value="1"/>
</dbReference>
<feature type="compositionally biased region" description="Polar residues" evidence="2">
    <location>
        <begin position="755"/>
        <end position="789"/>
    </location>
</feature>
<keyword evidence="1" id="KW-0675">Receptor</keyword>
<feature type="region of interest" description="Disordered" evidence="2">
    <location>
        <begin position="608"/>
        <end position="680"/>
    </location>
</feature>
<feature type="region of interest" description="Disordered" evidence="2">
    <location>
        <begin position="704"/>
        <end position="789"/>
    </location>
</feature>
<accession>A0A8J1U6Y9</accession>
<dbReference type="AlphaFoldDB" id="A0A8J1U6Y9"/>
<evidence type="ECO:0000313" key="5">
    <source>
        <dbReference type="Proteomes" id="UP000749559"/>
    </source>
</evidence>
<dbReference type="EMBL" id="CAIIXF020000008">
    <property type="protein sequence ID" value="CAH1791121.1"/>
    <property type="molecule type" value="Genomic_DNA"/>
</dbReference>
<comment type="similarity">
    <text evidence="1">Belongs to the unc-5 family.</text>
</comment>
<reference evidence="4" key="1">
    <citation type="submission" date="2022-03" db="EMBL/GenBank/DDBJ databases">
        <authorList>
            <person name="Martin C."/>
        </authorList>
    </citation>
    <scope>NUCLEOTIDE SEQUENCE</scope>
</reference>
<dbReference type="PANTHER" id="PTHR12582">
    <property type="entry name" value="NETRIN RECEPTOR UNC5"/>
    <property type="match status" value="1"/>
</dbReference>
<dbReference type="Gene3D" id="2.60.220.30">
    <property type="match status" value="1"/>
</dbReference>
<dbReference type="Proteomes" id="UP000749559">
    <property type="component" value="Unassembled WGS sequence"/>
</dbReference>
<sequence length="789" mass="87787">MNVTNTMSTDGVSVEGNTFHNVNITTNAETGSTMSQIWTTNMPNTTVNVSYYTTTATTTPGPAGDGIKGWQIALIVIAVIVVLIAIVIALIAVFRKSNRRKGWIRTFTRSTVVHARTQSTEVPDIRLSTSLDNLKLQNSEIHDKARPTTTESDDDAFDMCGSRGYIYKNTQIFFDGNSDIQPDRALNDLRKNKAKTVRHEDAAMPIDELRRTFEEMSIEQKTSSYLVTPKFAIGQFDHMGGTLQLPDGTGQLYIPKGALDAPHNIHIYRESEAHSNGIPVFDCGPDGLKFKVPVILRVLCNSLSSQQRNELSTFVQKGNDKDWTNVTVGENMPCFYDEETSTILFFLNHFTRITALSETKLKIPSLDQPNLNEDISVTTAGNDICLGAESMPQAQPISGIFVVATYAGGIDSELHTMSTNIYMIPIENKLTIKDVELEEATFDHFLDGPTLEFPAVYSDGNILLICQNIIDCLLQSSNEKVISIRALQLTNKQRATFFFKQQGNVITPRAEIVAQQNRETLLDIPVNLNIDVVAAQRRLERKYGVGHDNSNDPAKIRAFLKGQIPMVIPRIQSQDSPIEELGACSLPPGQGEWIDNHPVLMRSDLKSEKGAWRSKREATEHNELTATEHDDRDHHGNLIRPNEKKPAQHDDVYKDISGDPTSDELYVGKRKEDNNGNSKWTQIIPEKVGQIRSIVVEESYPRTPCESVCTEPPSSNQSAPRAHQPSTMQLATIVDETKQTQMSSIEDNSRREPKSSSMMSEPASNPIDNNEGSDQQNNNTLELQSLPTN</sequence>
<feature type="compositionally biased region" description="Polar residues" evidence="2">
    <location>
        <begin position="712"/>
        <end position="730"/>
    </location>
</feature>
<organism evidence="4 5">
    <name type="scientific">Owenia fusiformis</name>
    <name type="common">Polychaete worm</name>
    <dbReference type="NCBI Taxonomy" id="6347"/>
    <lineage>
        <taxon>Eukaryota</taxon>
        <taxon>Metazoa</taxon>
        <taxon>Spiralia</taxon>
        <taxon>Lophotrochozoa</taxon>
        <taxon>Annelida</taxon>
        <taxon>Polychaeta</taxon>
        <taxon>Sedentaria</taxon>
        <taxon>Canalipalpata</taxon>
        <taxon>Sabellida</taxon>
        <taxon>Oweniida</taxon>
        <taxon>Oweniidae</taxon>
        <taxon>Owenia</taxon>
    </lineage>
</organism>
<dbReference type="GO" id="GO:0005886">
    <property type="term" value="C:plasma membrane"/>
    <property type="evidence" value="ECO:0007669"/>
    <property type="project" value="UniProtKB-SubCell"/>
</dbReference>
<feature type="transmembrane region" description="Helical" evidence="1">
    <location>
        <begin position="70"/>
        <end position="94"/>
    </location>
</feature>
<name>A0A8J1U6Y9_OWEFU</name>
<dbReference type="InterPro" id="IPR037936">
    <property type="entry name" value="UNC5A-D"/>
</dbReference>
<evidence type="ECO:0000313" key="4">
    <source>
        <dbReference type="EMBL" id="CAH1791121.1"/>
    </source>
</evidence>
<comment type="caution">
    <text evidence="4">The sequence shown here is derived from an EMBL/GenBank/DDBJ whole genome shotgun (WGS) entry which is preliminary data.</text>
</comment>
<feature type="domain" description="ZU5" evidence="3">
    <location>
        <begin position="234"/>
        <end position="308"/>
    </location>
</feature>
<keyword evidence="1" id="KW-0812">Transmembrane</keyword>
<gene>
    <name evidence="4" type="ORF">OFUS_LOCUS16243</name>
</gene>
<keyword evidence="1" id="KW-0217">Developmental protein</keyword>
<keyword evidence="1" id="KW-0393">Immunoglobulin domain</keyword>
<dbReference type="GO" id="GO:0005042">
    <property type="term" value="F:netrin receptor activity"/>
    <property type="evidence" value="ECO:0007669"/>
    <property type="project" value="UniProtKB-UniRule"/>
</dbReference>
<protein>
    <recommendedName>
        <fullName evidence="1">Netrin receptor UNC5</fullName>
    </recommendedName>
</protein>
<proteinExistence type="inferred from homology"/>
<keyword evidence="1" id="KW-0472">Membrane</keyword>
<dbReference type="InterPro" id="IPR000906">
    <property type="entry name" value="ZU5_dom"/>
</dbReference>
<dbReference type="Pfam" id="PF00791">
    <property type="entry name" value="ZU5"/>
    <property type="match status" value="1"/>
</dbReference>
<keyword evidence="5" id="KW-1185">Reference proteome</keyword>
<keyword evidence="1" id="KW-1133">Transmembrane helix</keyword>
<evidence type="ECO:0000256" key="2">
    <source>
        <dbReference type="SAM" id="MobiDB-lite"/>
    </source>
</evidence>
<comment type="function">
    <text evidence="1">Receptor for netrin required for axon guidance. Mediates axon repulsion of neuronal growth cones in the developing nervous system upon ligand binding.</text>
</comment>
<comment type="subcellular location">
    <subcellularLocation>
        <location evidence="1">Cell membrane</location>
        <topology evidence="1">Single-pass type I membrane protein</topology>
    </subcellularLocation>
</comment>
<feature type="compositionally biased region" description="Basic and acidic residues" evidence="2">
    <location>
        <begin position="608"/>
        <end position="657"/>
    </location>
</feature>
<evidence type="ECO:0000256" key="1">
    <source>
        <dbReference type="RuleBase" id="RU367033"/>
    </source>
</evidence>